<name>A0A7W9QA75_9ACTN</name>
<gene>
    <name evidence="1" type="ORF">FHS42_002322</name>
</gene>
<accession>A0A7W9QA75</accession>
<sequence>MALCLALALTGACSDDSNGDAKAVNLSERTVPNAIAAFQSAEGPGCGEGDCTQHLRRLVGDIRALGQAMYAAPNGEQTFAKPLKIVKDMERELPGNESAEVDDFAREPALSAARALKQWIANNPKTQ</sequence>
<evidence type="ECO:0000313" key="1">
    <source>
        <dbReference type="EMBL" id="MBB5935272.1"/>
    </source>
</evidence>
<protein>
    <submittedName>
        <fullName evidence="1">Uncharacterized protein</fullName>
    </submittedName>
</protein>
<evidence type="ECO:0000313" key="2">
    <source>
        <dbReference type="Proteomes" id="UP000588098"/>
    </source>
</evidence>
<dbReference type="EMBL" id="JACHJL010000004">
    <property type="protein sequence ID" value="MBB5935272.1"/>
    <property type="molecule type" value="Genomic_DNA"/>
</dbReference>
<dbReference type="RefSeq" id="WP_184571511.1">
    <property type="nucleotide sequence ID" value="NZ_JACHJL010000004.1"/>
</dbReference>
<reference evidence="1 2" key="1">
    <citation type="submission" date="2020-08" db="EMBL/GenBank/DDBJ databases">
        <title>Genomic Encyclopedia of Type Strains, Phase III (KMG-III): the genomes of soil and plant-associated and newly described type strains.</title>
        <authorList>
            <person name="Whitman W."/>
        </authorList>
    </citation>
    <scope>NUCLEOTIDE SEQUENCE [LARGE SCALE GENOMIC DNA]</scope>
    <source>
        <strain evidence="1 2">CECT 8305</strain>
    </source>
</reference>
<keyword evidence="2" id="KW-1185">Reference proteome</keyword>
<dbReference type="AlphaFoldDB" id="A0A7W9QA75"/>
<comment type="caution">
    <text evidence="1">The sequence shown here is derived from an EMBL/GenBank/DDBJ whole genome shotgun (WGS) entry which is preliminary data.</text>
</comment>
<organism evidence="1 2">
    <name type="scientific">Streptomyces zagrosensis</name>
    <dbReference type="NCBI Taxonomy" id="1042984"/>
    <lineage>
        <taxon>Bacteria</taxon>
        <taxon>Bacillati</taxon>
        <taxon>Actinomycetota</taxon>
        <taxon>Actinomycetes</taxon>
        <taxon>Kitasatosporales</taxon>
        <taxon>Streptomycetaceae</taxon>
        <taxon>Streptomyces</taxon>
    </lineage>
</organism>
<proteinExistence type="predicted"/>
<dbReference type="Proteomes" id="UP000588098">
    <property type="component" value="Unassembled WGS sequence"/>
</dbReference>